<dbReference type="InterPro" id="IPR014756">
    <property type="entry name" value="Ig_E-set"/>
</dbReference>
<sequence>MFRKSVSIDLVEPIVCLRGQPKDKQTINILRGAVRLQLSHSILIHTITIQFVGVSRTLWPEASQHWDKHVLVDSIIPVCKNSVLLKKGTHSFPFEILLSNALSESIECGLGNVRYKLLCQVHVKPRFIFINKSILHTQRPVVLMRLPTLESQQQCITQTHVINDRGGQLTLVIEKSHLIPGSLIPISFYFSPSCQVLAVEQIDVKLIERQKYRAPSKQTNRILHHEIALSSPSSAAPPHFLDNELRCVYAVPSKHTIQVRASTSHPNIRVRHWIQIYLRLELKDQSTKDLQMDAPVSVLLASVDDYLNLPVYTSKSNYDTNALSTTTTSASSTTSSSSSVWLQKLYPIKQHTNDPPKVYTNQNHHLMKLITAPPPLYEEILA</sequence>
<dbReference type="PANTHER" id="PTHR11188">
    <property type="entry name" value="ARRESTIN DOMAIN CONTAINING PROTEIN"/>
    <property type="match status" value="1"/>
</dbReference>
<dbReference type="OrthoDB" id="2238745at2759"/>
<dbReference type="GO" id="GO:0005829">
    <property type="term" value="C:cytosol"/>
    <property type="evidence" value="ECO:0007669"/>
    <property type="project" value="TreeGrafter"/>
</dbReference>
<reference evidence="2 3" key="1">
    <citation type="submission" date="2015-06" db="EMBL/GenBank/DDBJ databases">
        <title>Expansion of signal transduction pathways in fungi by whole-genome duplication.</title>
        <authorList>
            <consortium name="DOE Joint Genome Institute"/>
            <person name="Corrochano L.M."/>
            <person name="Kuo A."/>
            <person name="Marcet-Houben M."/>
            <person name="Polaino S."/>
            <person name="Salamov A."/>
            <person name="Villalobos J.M."/>
            <person name="Alvarez M.I."/>
            <person name="Avalos J."/>
            <person name="Benito E.P."/>
            <person name="Benoit I."/>
            <person name="Burger G."/>
            <person name="Camino L.P."/>
            <person name="Canovas D."/>
            <person name="Cerda-Olmedo E."/>
            <person name="Cheng J.-F."/>
            <person name="Dominguez A."/>
            <person name="Elias M."/>
            <person name="Eslava A.P."/>
            <person name="Glaser F."/>
            <person name="Grimwood J."/>
            <person name="Gutierrez G."/>
            <person name="Heitman J."/>
            <person name="Henrissat B."/>
            <person name="Iturriaga E.A."/>
            <person name="Lang B.F."/>
            <person name="Lavin J.L."/>
            <person name="Lee S."/>
            <person name="Li W."/>
            <person name="Lindquist E."/>
            <person name="Lopez-Garcia S."/>
            <person name="Luque E.M."/>
            <person name="Marcos A.T."/>
            <person name="Martin J."/>
            <person name="Mccluskey K."/>
            <person name="Medina H.R."/>
            <person name="Miralles-Duran A."/>
            <person name="Miyazaki A."/>
            <person name="Munoz-Torres E."/>
            <person name="Oguiza J.A."/>
            <person name="Ohm R."/>
            <person name="Olmedo M."/>
            <person name="Orejas M."/>
            <person name="Ortiz-Castellanos L."/>
            <person name="Pisabarro A.G."/>
            <person name="Rodriguez-Romero J."/>
            <person name="Ruiz-Herrera J."/>
            <person name="Ruiz-Vazquez R."/>
            <person name="Sanz C."/>
            <person name="Schackwitz W."/>
            <person name="Schmutz J."/>
            <person name="Shahriari M."/>
            <person name="Shelest E."/>
            <person name="Silva-Franco F."/>
            <person name="Soanes D."/>
            <person name="Syed K."/>
            <person name="Tagua V.G."/>
            <person name="Talbot N.J."/>
            <person name="Thon M."/>
            <person name="De Vries R.P."/>
            <person name="Wiebenga A."/>
            <person name="Yadav J.S."/>
            <person name="Braun E.L."/>
            <person name="Baker S."/>
            <person name="Garre V."/>
            <person name="Horwitz B."/>
            <person name="Torres-Martinez S."/>
            <person name="Idnurm A."/>
            <person name="Herrera-Estrella A."/>
            <person name="Gabaldon T."/>
            <person name="Grigoriev I.V."/>
        </authorList>
    </citation>
    <scope>NUCLEOTIDE SEQUENCE [LARGE SCALE GENOMIC DNA]</scope>
    <source>
        <strain evidence="2 3">CBS 277.49</strain>
    </source>
</reference>
<dbReference type="Gene3D" id="2.60.40.640">
    <property type="match status" value="1"/>
</dbReference>
<dbReference type="GO" id="GO:0030674">
    <property type="term" value="F:protein-macromolecule adaptor activity"/>
    <property type="evidence" value="ECO:0007669"/>
    <property type="project" value="TreeGrafter"/>
</dbReference>
<comment type="caution">
    <text evidence="2">The sequence shown here is derived from an EMBL/GenBank/DDBJ whole genome shotgun (WGS) entry which is preliminary data.</text>
</comment>
<protein>
    <recommendedName>
        <fullName evidence="1">Arrestin C-terminal-like domain-containing protein</fullName>
    </recommendedName>
</protein>
<dbReference type="GO" id="GO:0070086">
    <property type="term" value="P:ubiquitin-dependent endocytosis"/>
    <property type="evidence" value="ECO:0007669"/>
    <property type="project" value="TreeGrafter"/>
</dbReference>
<dbReference type="Proteomes" id="UP000077051">
    <property type="component" value="Unassembled WGS sequence"/>
</dbReference>
<name>A0A162TY86_MUCCL</name>
<gene>
    <name evidence="2" type="ORF">MUCCIDRAFT_105035</name>
</gene>
<dbReference type="PANTHER" id="PTHR11188:SF17">
    <property type="entry name" value="FI21816P1"/>
    <property type="match status" value="1"/>
</dbReference>
<evidence type="ECO:0000313" key="2">
    <source>
        <dbReference type="EMBL" id="OAD08082.1"/>
    </source>
</evidence>
<dbReference type="AlphaFoldDB" id="A0A162TY86"/>
<proteinExistence type="predicted"/>
<dbReference type="SUPFAM" id="SSF81296">
    <property type="entry name" value="E set domains"/>
    <property type="match status" value="1"/>
</dbReference>
<dbReference type="GO" id="GO:0005886">
    <property type="term" value="C:plasma membrane"/>
    <property type="evidence" value="ECO:0007669"/>
    <property type="project" value="TreeGrafter"/>
</dbReference>
<dbReference type="VEuPathDB" id="FungiDB:MUCCIDRAFT_105035"/>
<evidence type="ECO:0000313" key="3">
    <source>
        <dbReference type="Proteomes" id="UP000077051"/>
    </source>
</evidence>
<keyword evidence="3" id="KW-1185">Reference proteome</keyword>
<dbReference type="InterPro" id="IPR014752">
    <property type="entry name" value="Arrestin-like_C"/>
</dbReference>
<dbReference type="STRING" id="747725.A0A162TY86"/>
<organism evidence="2 3">
    <name type="scientific">Mucor lusitanicus CBS 277.49</name>
    <dbReference type="NCBI Taxonomy" id="747725"/>
    <lineage>
        <taxon>Eukaryota</taxon>
        <taxon>Fungi</taxon>
        <taxon>Fungi incertae sedis</taxon>
        <taxon>Mucoromycota</taxon>
        <taxon>Mucoromycotina</taxon>
        <taxon>Mucoromycetes</taxon>
        <taxon>Mucorales</taxon>
        <taxon>Mucorineae</taxon>
        <taxon>Mucoraceae</taxon>
        <taxon>Mucor</taxon>
    </lineage>
</organism>
<dbReference type="Pfam" id="PF02752">
    <property type="entry name" value="Arrestin_C"/>
    <property type="match status" value="1"/>
</dbReference>
<dbReference type="InterPro" id="IPR050357">
    <property type="entry name" value="Arrestin_domain-protein"/>
</dbReference>
<accession>A0A162TY86</accession>
<dbReference type="SMART" id="SM01017">
    <property type="entry name" value="Arrestin_C"/>
    <property type="match status" value="1"/>
</dbReference>
<dbReference type="GO" id="GO:0031625">
    <property type="term" value="F:ubiquitin protein ligase binding"/>
    <property type="evidence" value="ECO:0007669"/>
    <property type="project" value="TreeGrafter"/>
</dbReference>
<evidence type="ECO:0000259" key="1">
    <source>
        <dbReference type="SMART" id="SM01017"/>
    </source>
</evidence>
<feature type="domain" description="Arrestin C-terminal-like" evidence="1">
    <location>
        <begin position="163"/>
        <end position="303"/>
    </location>
</feature>
<dbReference type="EMBL" id="AMYB01000001">
    <property type="protein sequence ID" value="OAD08082.1"/>
    <property type="molecule type" value="Genomic_DNA"/>
</dbReference>
<dbReference type="InterPro" id="IPR011022">
    <property type="entry name" value="Arrestin_C-like"/>
</dbReference>